<sequence length="482" mass="50166">MQSFSRAAAAAAFAAHEEAERLAEESRIKGTYNREPVPLAQQLKGGPTRLGDKVPESVLDGNADFTVDLAGIDAAKLASVPVVEVALDAAAVAAIAKAAKSVSPAARDSASSSSAQSLPATHIGGVHGVLLGLDICGVLEVTNVVPAIGPVAPILEDGSVAPGPAGDHQLRALDGLARLGFDSNVVGLFVAANMGAFWSQQLLETLFRHQKANPQAVLIIYDPLRSAQGNLSLKALRLSASTFSLMSSKKFSLESIHAANVSPSTLFESLPIKVKNSSLVNVMLNNFDISLLSTLSASLESSSSSGSLSTTAASVNATGVGAVSDKSTAAVSSAALLASSSALSNLLLLSPNYEGLDLGAGEVYLEKHLESLCDAVDDYGQEQWRWQGWNRSLQKEQQKAALTVAKKRAENAARESNGQAPLYPEADITTPPASLTRVIANEPSRLESLVLAGQVETWCKQINGFAGPGLTKMYVTKAVSRG</sequence>
<proteinExistence type="predicted"/>
<reference evidence="3 4" key="1">
    <citation type="submission" date="2016-07" db="EMBL/GenBank/DDBJ databases">
        <title>Pervasive Adenine N6-methylation of Active Genes in Fungi.</title>
        <authorList>
            <consortium name="DOE Joint Genome Institute"/>
            <person name="Mondo S.J."/>
            <person name="Dannebaum R.O."/>
            <person name="Kuo R.C."/>
            <person name="Labutti K."/>
            <person name="Haridas S."/>
            <person name="Kuo A."/>
            <person name="Salamov A."/>
            <person name="Ahrendt S.R."/>
            <person name="Lipzen A."/>
            <person name="Sullivan W."/>
            <person name="Andreopoulos W.B."/>
            <person name="Clum A."/>
            <person name="Lindquist E."/>
            <person name="Daum C."/>
            <person name="Ramamoorthy G.K."/>
            <person name="Gryganskyi A."/>
            <person name="Culley D."/>
            <person name="Magnuson J.K."/>
            <person name="James T.Y."/>
            <person name="O'Malley M.A."/>
            <person name="Stajich J.E."/>
            <person name="Spatafora J.W."/>
            <person name="Visel A."/>
            <person name="Grigoriev I.V."/>
        </authorList>
    </citation>
    <scope>NUCLEOTIDE SEQUENCE [LARGE SCALE GENOMIC DNA]</scope>
    <source>
        <strain evidence="3 4">JEL800</strain>
    </source>
</reference>
<dbReference type="GO" id="GO:0003743">
    <property type="term" value="F:translation initiation factor activity"/>
    <property type="evidence" value="ECO:0007669"/>
    <property type="project" value="InterPro"/>
</dbReference>
<evidence type="ECO:0000313" key="4">
    <source>
        <dbReference type="Proteomes" id="UP000193642"/>
    </source>
</evidence>
<keyword evidence="4" id="KW-1185">Reference proteome</keyword>
<dbReference type="CDD" id="cd08065">
    <property type="entry name" value="MPN_eIF3h"/>
    <property type="match status" value="1"/>
</dbReference>
<feature type="domain" description="eIF3h C-terminal" evidence="2">
    <location>
        <begin position="352"/>
        <end position="479"/>
    </location>
</feature>
<dbReference type="EMBL" id="MCGO01000004">
    <property type="protein sequence ID" value="ORY51816.1"/>
    <property type="molecule type" value="Genomic_DNA"/>
</dbReference>
<dbReference type="Pfam" id="PF19445">
    <property type="entry name" value="eIF3h_C"/>
    <property type="match status" value="2"/>
</dbReference>
<comment type="caution">
    <text evidence="3">The sequence shown here is derived from an EMBL/GenBank/DDBJ whole genome shotgun (WGS) entry which is preliminary data.</text>
</comment>
<evidence type="ECO:0000259" key="2">
    <source>
        <dbReference type="Pfam" id="PF19445"/>
    </source>
</evidence>
<protein>
    <recommendedName>
        <fullName evidence="2">eIF3h C-terminal domain-containing protein</fullName>
    </recommendedName>
</protein>
<dbReference type="InterPro" id="IPR045810">
    <property type="entry name" value="eIF3h_C"/>
</dbReference>
<dbReference type="Gene3D" id="3.40.140.10">
    <property type="entry name" value="Cytidine Deaminase, domain 2"/>
    <property type="match status" value="1"/>
</dbReference>
<dbReference type="OrthoDB" id="10265695at2759"/>
<feature type="domain" description="eIF3h C-terminal" evidence="2">
    <location>
        <begin position="227"/>
        <end position="289"/>
    </location>
</feature>
<gene>
    <name evidence="3" type="ORF">BCR33DRAFT_712013</name>
</gene>
<organism evidence="3 4">
    <name type="scientific">Rhizoclosmatium globosum</name>
    <dbReference type="NCBI Taxonomy" id="329046"/>
    <lineage>
        <taxon>Eukaryota</taxon>
        <taxon>Fungi</taxon>
        <taxon>Fungi incertae sedis</taxon>
        <taxon>Chytridiomycota</taxon>
        <taxon>Chytridiomycota incertae sedis</taxon>
        <taxon>Chytridiomycetes</taxon>
        <taxon>Chytridiales</taxon>
        <taxon>Chytriomycetaceae</taxon>
        <taxon>Rhizoclosmatium</taxon>
    </lineage>
</organism>
<accession>A0A1Y2CY45</accession>
<dbReference type="AlphaFoldDB" id="A0A1Y2CY45"/>
<evidence type="ECO:0000313" key="3">
    <source>
        <dbReference type="EMBL" id="ORY51816.1"/>
    </source>
</evidence>
<evidence type="ECO:0000256" key="1">
    <source>
        <dbReference type="SAM" id="MobiDB-lite"/>
    </source>
</evidence>
<dbReference type="InterPro" id="IPR027524">
    <property type="entry name" value="eIF3h"/>
</dbReference>
<feature type="region of interest" description="Disordered" evidence="1">
    <location>
        <begin position="24"/>
        <end position="46"/>
    </location>
</feature>
<dbReference type="Proteomes" id="UP000193642">
    <property type="component" value="Unassembled WGS sequence"/>
</dbReference>
<dbReference type="GO" id="GO:0005852">
    <property type="term" value="C:eukaryotic translation initiation factor 3 complex"/>
    <property type="evidence" value="ECO:0007669"/>
    <property type="project" value="InterPro"/>
</dbReference>
<dbReference type="STRING" id="329046.A0A1Y2CY45"/>
<name>A0A1Y2CY45_9FUNG</name>